<gene>
    <name evidence="4" type="ORF">JAAARDRAFT_40149</name>
</gene>
<feature type="region of interest" description="Disordered" evidence="2">
    <location>
        <begin position="436"/>
        <end position="469"/>
    </location>
</feature>
<accession>A0A067PQE6</accession>
<comment type="similarity">
    <text evidence="1">Belongs to the AAA ATPase family.</text>
</comment>
<dbReference type="AlphaFoldDB" id="A0A067PQE6"/>
<dbReference type="PANTHER" id="PTHR23077">
    <property type="entry name" value="AAA-FAMILY ATPASE"/>
    <property type="match status" value="1"/>
</dbReference>
<dbReference type="GO" id="GO:0005524">
    <property type="term" value="F:ATP binding"/>
    <property type="evidence" value="ECO:0007669"/>
    <property type="project" value="UniProtKB-KW"/>
</dbReference>
<dbReference type="GO" id="GO:0005634">
    <property type="term" value="C:nucleus"/>
    <property type="evidence" value="ECO:0007669"/>
    <property type="project" value="TreeGrafter"/>
</dbReference>
<dbReference type="PANTHER" id="PTHR23077:SF132">
    <property type="entry name" value="ATP-DEPENDENT ZN PROTEASE"/>
    <property type="match status" value="1"/>
</dbReference>
<dbReference type="InterPro" id="IPR003593">
    <property type="entry name" value="AAA+_ATPase"/>
</dbReference>
<dbReference type="InterPro" id="IPR027417">
    <property type="entry name" value="P-loop_NTPase"/>
</dbReference>
<dbReference type="PROSITE" id="PS00674">
    <property type="entry name" value="AAA"/>
    <property type="match status" value="1"/>
</dbReference>
<dbReference type="GO" id="GO:1990275">
    <property type="term" value="F:preribosome binding"/>
    <property type="evidence" value="ECO:0007669"/>
    <property type="project" value="TreeGrafter"/>
</dbReference>
<dbReference type="EMBL" id="KL197739">
    <property type="protein sequence ID" value="KDQ52546.1"/>
    <property type="molecule type" value="Genomic_DNA"/>
</dbReference>
<protein>
    <recommendedName>
        <fullName evidence="3">AAA+ ATPase domain-containing protein</fullName>
    </recommendedName>
</protein>
<evidence type="ECO:0000256" key="2">
    <source>
        <dbReference type="SAM" id="MobiDB-lite"/>
    </source>
</evidence>
<evidence type="ECO:0000259" key="3">
    <source>
        <dbReference type="SMART" id="SM00382"/>
    </source>
</evidence>
<evidence type="ECO:0000313" key="5">
    <source>
        <dbReference type="Proteomes" id="UP000027265"/>
    </source>
</evidence>
<dbReference type="GO" id="GO:0042254">
    <property type="term" value="P:ribosome biogenesis"/>
    <property type="evidence" value="ECO:0007669"/>
    <property type="project" value="TreeGrafter"/>
</dbReference>
<keyword evidence="1" id="KW-0547">Nucleotide-binding</keyword>
<reference evidence="5" key="1">
    <citation type="journal article" date="2014" name="Proc. Natl. Acad. Sci. U.S.A.">
        <title>Extensive sampling of basidiomycete genomes demonstrates inadequacy of the white-rot/brown-rot paradigm for wood decay fungi.</title>
        <authorList>
            <person name="Riley R."/>
            <person name="Salamov A.A."/>
            <person name="Brown D.W."/>
            <person name="Nagy L.G."/>
            <person name="Floudas D."/>
            <person name="Held B.W."/>
            <person name="Levasseur A."/>
            <person name="Lombard V."/>
            <person name="Morin E."/>
            <person name="Otillar R."/>
            <person name="Lindquist E.A."/>
            <person name="Sun H."/>
            <person name="LaButti K.M."/>
            <person name="Schmutz J."/>
            <person name="Jabbour D."/>
            <person name="Luo H."/>
            <person name="Baker S.E."/>
            <person name="Pisabarro A.G."/>
            <person name="Walton J.D."/>
            <person name="Blanchette R.A."/>
            <person name="Henrissat B."/>
            <person name="Martin F."/>
            <person name="Cullen D."/>
            <person name="Hibbett D.S."/>
            <person name="Grigoriev I.V."/>
        </authorList>
    </citation>
    <scope>NUCLEOTIDE SEQUENCE [LARGE SCALE GENOMIC DNA]</scope>
    <source>
        <strain evidence="5">MUCL 33604</strain>
    </source>
</reference>
<name>A0A067PQE6_9AGAM</name>
<proteinExistence type="inferred from homology"/>
<dbReference type="OrthoDB" id="2115716at2759"/>
<dbReference type="Proteomes" id="UP000027265">
    <property type="component" value="Unassembled WGS sequence"/>
</dbReference>
<dbReference type="InterPro" id="IPR003960">
    <property type="entry name" value="ATPase_AAA_CS"/>
</dbReference>
<dbReference type="InterPro" id="IPR003959">
    <property type="entry name" value="ATPase_AAA_core"/>
</dbReference>
<feature type="domain" description="AAA+ ATPase" evidence="3">
    <location>
        <begin position="214"/>
        <end position="337"/>
    </location>
</feature>
<dbReference type="HOGENOM" id="CLU_025506_1_1_1"/>
<dbReference type="STRING" id="933084.A0A067PQE6"/>
<dbReference type="SUPFAM" id="SSF52540">
    <property type="entry name" value="P-loop containing nucleoside triphosphate hydrolases"/>
    <property type="match status" value="1"/>
</dbReference>
<keyword evidence="5" id="KW-1185">Reference proteome</keyword>
<organism evidence="4 5">
    <name type="scientific">Jaapia argillacea MUCL 33604</name>
    <dbReference type="NCBI Taxonomy" id="933084"/>
    <lineage>
        <taxon>Eukaryota</taxon>
        <taxon>Fungi</taxon>
        <taxon>Dikarya</taxon>
        <taxon>Basidiomycota</taxon>
        <taxon>Agaricomycotina</taxon>
        <taxon>Agaricomycetes</taxon>
        <taxon>Agaricomycetidae</taxon>
        <taxon>Jaapiales</taxon>
        <taxon>Jaapiaceae</taxon>
        <taxon>Jaapia</taxon>
    </lineage>
</organism>
<dbReference type="GO" id="GO:0003723">
    <property type="term" value="F:RNA binding"/>
    <property type="evidence" value="ECO:0007669"/>
    <property type="project" value="TreeGrafter"/>
</dbReference>
<dbReference type="CDD" id="cd19481">
    <property type="entry name" value="RecA-like_protease"/>
    <property type="match status" value="1"/>
</dbReference>
<dbReference type="Gene3D" id="3.40.50.300">
    <property type="entry name" value="P-loop containing nucleotide triphosphate hydrolases"/>
    <property type="match status" value="1"/>
</dbReference>
<keyword evidence="1" id="KW-0067">ATP-binding</keyword>
<evidence type="ECO:0000256" key="1">
    <source>
        <dbReference type="RuleBase" id="RU003651"/>
    </source>
</evidence>
<dbReference type="SMART" id="SM00382">
    <property type="entry name" value="AAA"/>
    <property type="match status" value="1"/>
</dbReference>
<dbReference type="Pfam" id="PF00004">
    <property type="entry name" value="AAA"/>
    <property type="match status" value="1"/>
</dbReference>
<dbReference type="GO" id="GO:0016887">
    <property type="term" value="F:ATP hydrolysis activity"/>
    <property type="evidence" value="ECO:0007669"/>
    <property type="project" value="InterPro"/>
</dbReference>
<dbReference type="InterPro" id="IPR050168">
    <property type="entry name" value="AAA_ATPase_domain"/>
</dbReference>
<dbReference type="InParanoid" id="A0A067PQE6"/>
<sequence>MSPTIPTTKGYQSVVASHFATPVPNTTVCLISALRDLHPSSQHVPIKVNYSTSFPLSSYLRSVDVTTARIDDPATESVSYAVFEYDTSKKSVYSQVQCGITEFTWKGVGFRVYKASWDHERSSHVFFDMVFTGETDEIGQQLAAEVYKWANDLKEEIWVYEEGRWTKNKELYKAIKSAKWDDVVLDDKFKEGLTTDTKTFFENQGVYQSLGIVWKRGILLLGPPGNGKTESIKALLNQSGQNALYVKSMNSPWGPEYGVKTVFDHARKHSPCILILEDLDSMVSSKIRSFFLNELDGLARNEGILTIATTNHPERIDDAIINRPSRFDVKYHFGLPTHQLRRAFASKWIQKVRDLDPKNVDLFTQDREEIAEEVAQKTEGWSFAFLKELFISFLLRIAHDRARQSSKGLAVNGASTTEAVLFDQLDQLSAQILKINESEKDKKEEDEENPSWCPSREDDSTFAHAGDNF</sequence>
<evidence type="ECO:0000313" key="4">
    <source>
        <dbReference type="EMBL" id="KDQ52546.1"/>
    </source>
</evidence>